<feature type="non-terminal residue" evidence="1">
    <location>
        <position position="1"/>
    </location>
</feature>
<reference evidence="1" key="1">
    <citation type="submission" date="2021-03" db="EMBL/GenBank/DDBJ databases">
        <authorList>
            <person name="Li Z."/>
            <person name="Yang C."/>
        </authorList>
    </citation>
    <scope>NUCLEOTIDE SEQUENCE</scope>
    <source>
        <strain evidence="1">Dzin_1.0</strain>
        <tissue evidence="1">Leaf</tissue>
    </source>
</reference>
<dbReference type="AlphaFoldDB" id="A0A9D5C3F9"/>
<proteinExistence type="predicted"/>
<protein>
    <submittedName>
        <fullName evidence="1">Uncharacterized protein</fullName>
    </submittedName>
</protein>
<reference evidence="1" key="2">
    <citation type="journal article" date="2022" name="Hortic Res">
        <title>The genome of Dioscorea zingiberensis sheds light on the biosynthesis, origin and evolution of the medicinally important diosgenin saponins.</title>
        <authorList>
            <person name="Li Y."/>
            <person name="Tan C."/>
            <person name="Li Z."/>
            <person name="Guo J."/>
            <person name="Li S."/>
            <person name="Chen X."/>
            <person name="Wang C."/>
            <person name="Dai X."/>
            <person name="Yang H."/>
            <person name="Song W."/>
            <person name="Hou L."/>
            <person name="Xu J."/>
            <person name="Tong Z."/>
            <person name="Xu A."/>
            <person name="Yuan X."/>
            <person name="Wang W."/>
            <person name="Yang Q."/>
            <person name="Chen L."/>
            <person name="Sun Z."/>
            <person name="Wang K."/>
            <person name="Pan B."/>
            <person name="Chen J."/>
            <person name="Bao Y."/>
            <person name="Liu F."/>
            <person name="Qi X."/>
            <person name="Gang D.R."/>
            <person name="Wen J."/>
            <person name="Li J."/>
        </authorList>
    </citation>
    <scope>NUCLEOTIDE SEQUENCE</scope>
    <source>
        <strain evidence="1">Dzin_1.0</strain>
    </source>
</reference>
<keyword evidence="2" id="KW-1185">Reference proteome</keyword>
<sequence>YQPERRPPMSKVVKMLEGEMEIMPPLNPFQHLQSSSAPYLDLWDDTSSSSAGVTGKRFGDTTPLIIKSS</sequence>
<accession>A0A9D5C3F9</accession>
<evidence type="ECO:0000313" key="2">
    <source>
        <dbReference type="Proteomes" id="UP001085076"/>
    </source>
</evidence>
<dbReference type="OrthoDB" id="677427at2759"/>
<name>A0A9D5C3F9_9LILI</name>
<dbReference type="Proteomes" id="UP001085076">
    <property type="component" value="Miscellaneous, Linkage group lg08"/>
</dbReference>
<dbReference type="EMBL" id="JAGGNH010000008">
    <property type="protein sequence ID" value="KAJ0965635.1"/>
    <property type="molecule type" value="Genomic_DNA"/>
</dbReference>
<gene>
    <name evidence="1" type="ORF">J5N97_026773</name>
</gene>
<evidence type="ECO:0000313" key="1">
    <source>
        <dbReference type="EMBL" id="KAJ0965635.1"/>
    </source>
</evidence>
<comment type="caution">
    <text evidence="1">The sequence shown here is derived from an EMBL/GenBank/DDBJ whole genome shotgun (WGS) entry which is preliminary data.</text>
</comment>
<organism evidence="1 2">
    <name type="scientific">Dioscorea zingiberensis</name>
    <dbReference type="NCBI Taxonomy" id="325984"/>
    <lineage>
        <taxon>Eukaryota</taxon>
        <taxon>Viridiplantae</taxon>
        <taxon>Streptophyta</taxon>
        <taxon>Embryophyta</taxon>
        <taxon>Tracheophyta</taxon>
        <taxon>Spermatophyta</taxon>
        <taxon>Magnoliopsida</taxon>
        <taxon>Liliopsida</taxon>
        <taxon>Dioscoreales</taxon>
        <taxon>Dioscoreaceae</taxon>
        <taxon>Dioscorea</taxon>
    </lineage>
</organism>